<dbReference type="EC" id="6.3.3.3" evidence="9"/>
<evidence type="ECO:0000256" key="5">
    <source>
        <dbReference type="ARBA" id="ARBA00022756"/>
    </source>
</evidence>
<evidence type="ECO:0000256" key="4">
    <source>
        <dbReference type="ARBA" id="ARBA00022741"/>
    </source>
</evidence>
<evidence type="ECO:0000256" key="7">
    <source>
        <dbReference type="ARBA" id="ARBA00022842"/>
    </source>
</evidence>
<dbReference type="Pfam" id="PF13500">
    <property type="entry name" value="AAA_26"/>
    <property type="match status" value="1"/>
</dbReference>
<keyword evidence="7 9" id="KW-0460">Magnesium</keyword>
<dbReference type="InterPro" id="IPR027417">
    <property type="entry name" value="P-loop_NTPase"/>
</dbReference>
<evidence type="ECO:0000256" key="9">
    <source>
        <dbReference type="HAMAP-Rule" id="MF_00336"/>
    </source>
</evidence>
<feature type="binding site" evidence="9">
    <location>
        <begin position="177"/>
        <end position="178"/>
    </location>
    <ligand>
        <name>ATP</name>
        <dbReference type="ChEBI" id="CHEBI:30616"/>
    </ligand>
</feature>
<dbReference type="EMBL" id="AP027151">
    <property type="protein sequence ID" value="BDV43167.1"/>
    <property type="molecule type" value="Genomic_DNA"/>
</dbReference>
<dbReference type="SUPFAM" id="SSF52540">
    <property type="entry name" value="P-loop containing nucleoside triphosphate hydrolases"/>
    <property type="match status" value="1"/>
</dbReference>
<keyword evidence="1 9" id="KW-0963">Cytoplasm</keyword>
<feature type="active site" evidence="9">
    <location>
        <position position="40"/>
    </location>
</feature>
<dbReference type="PIRSF" id="PIRSF006755">
    <property type="entry name" value="DTB_synth"/>
    <property type="match status" value="1"/>
</dbReference>
<keyword evidence="3 9" id="KW-0479">Metal-binding</keyword>
<comment type="similarity">
    <text evidence="9">Belongs to the dethiobiotin synthetase family.</text>
</comment>
<proteinExistence type="inferred from homology"/>
<organism evidence="10 11">
    <name type="scientific">Geotalea uraniireducens</name>
    <dbReference type="NCBI Taxonomy" id="351604"/>
    <lineage>
        <taxon>Bacteria</taxon>
        <taxon>Pseudomonadati</taxon>
        <taxon>Thermodesulfobacteriota</taxon>
        <taxon>Desulfuromonadia</taxon>
        <taxon>Geobacterales</taxon>
        <taxon>Geobacteraceae</taxon>
        <taxon>Geotalea</taxon>
    </lineage>
</organism>
<comment type="subunit">
    <text evidence="9">Homodimer.</text>
</comment>
<feature type="binding site" evidence="9">
    <location>
        <begin position="117"/>
        <end position="120"/>
    </location>
    <ligand>
        <name>ATP</name>
        <dbReference type="ChEBI" id="CHEBI:30616"/>
    </ligand>
</feature>
<keyword evidence="4 9" id="KW-0547">Nucleotide-binding</keyword>
<protein>
    <recommendedName>
        <fullName evidence="9">ATP-dependent dethiobiotin synthetase BioD</fullName>
        <ecNumber evidence="9">6.3.3.3</ecNumber>
    </recommendedName>
    <alternativeName>
        <fullName evidence="9">DTB synthetase</fullName>
        <shortName evidence="9">DTBS</shortName>
    </alternativeName>
    <alternativeName>
        <fullName evidence="9">Dethiobiotin synthase</fullName>
    </alternativeName>
</protein>
<comment type="function">
    <text evidence="9">Catalyzes a mechanistically unusual reaction, the ATP-dependent insertion of CO2 between the N7 and N8 nitrogen atoms of 7,8-diaminopelargonic acid (DAPA, also called 7,8-diammoniononanoate) to form a ureido ring.</text>
</comment>
<evidence type="ECO:0000256" key="8">
    <source>
        <dbReference type="ARBA" id="ARBA00047386"/>
    </source>
</evidence>
<dbReference type="NCBIfam" id="TIGR00347">
    <property type="entry name" value="bioD"/>
    <property type="match status" value="1"/>
</dbReference>
<evidence type="ECO:0000256" key="6">
    <source>
        <dbReference type="ARBA" id="ARBA00022840"/>
    </source>
</evidence>
<evidence type="ECO:0000256" key="3">
    <source>
        <dbReference type="ARBA" id="ARBA00022723"/>
    </source>
</evidence>
<feature type="binding site" evidence="9">
    <location>
        <begin position="15"/>
        <end position="20"/>
    </location>
    <ligand>
        <name>ATP</name>
        <dbReference type="ChEBI" id="CHEBI:30616"/>
    </ligand>
</feature>
<evidence type="ECO:0000256" key="2">
    <source>
        <dbReference type="ARBA" id="ARBA00022598"/>
    </source>
</evidence>
<dbReference type="Gene3D" id="3.40.50.300">
    <property type="entry name" value="P-loop containing nucleotide triphosphate hydrolases"/>
    <property type="match status" value="1"/>
</dbReference>
<dbReference type="CDD" id="cd03109">
    <property type="entry name" value="DTBS"/>
    <property type="match status" value="1"/>
</dbReference>
<feature type="binding site" evidence="9">
    <location>
        <begin position="207"/>
        <end position="209"/>
    </location>
    <ligand>
        <name>ATP</name>
        <dbReference type="ChEBI" id="CHEBI:30616"/>
    </ligand>
</feature>
<gene>
    <name evidence="9 10" type="primary">bioD</name>
    <name evidence="10" type="ORF">GURASL_20900</name>
</gene>
<comment type="caution">
    <text evidence="9">Lacks conserved residue(s) required for the propagation of feature annotation.</text>
</comment>
<comment type="subcellular location">
    <subcellularLocation>
        <location evidence="9">Cytoplasm</location>
    </subcellularLocation>
</comment>
<keyword evidence="5 9" id="KW-0093">Biotin biosynthesis</keyword>
<feature type="binding site" evidence="9">
    <location>
        <position position="19"/>
    </location>
    <ligand>
        <name>Mg(2+)</name>
        <dbReference type="ChEBI" id="CHEBI:18420"/>
    </ligand>
</feature>
<dbReference type="Proteomes" id="UP001317705">
    <property type="component" value="Chromosome"/>
</dbReference>
<feature type="binding site" evidence="9">
    <location>
        <position position="44"/>
    </location>
    <ligand>
        <name>substrate</name>
    </ligand>
</feature>
<evidence type="ECO:0000256" key="1">
    <source>
        <dbReference type="ARBA" id="ARBA00022490"/>
    </source>
</evidence>
<comment type="catalytic activity">
    <reaction evidence="8">
        <text>(7R,8S)-8-amino-7-(carboxyamino)nonanoate + ATP = (4R,5S)-dethiobiotin + ADP + phosphate + H(+)</text>
        <dbReference type="Rhea" id="RHEA:63684"/>
        <dbReference type="ChEBI" id="CHEBI:15378"/>
        <dbReference type="ChEBI" id="CHEBI:30616"/>
        <dbReference type="ChEBI" id="CHEBI:43474"/>
        <dbReference type="ChEBI" id="CHEBI:149470"/>
        <dbReference type="ChEBI" id="CHEBI:149473"/>
        <dbReference type="ChEBI" id="CHEBI:456216"/>
    </reaction>
</comment>
<keyword evidence="6 9" id="KW-0067">ATP-binding</keyword>
<dbReference type="HAMAP" id="MF_00336">
    <property type="entry name" value="BioD"/>
    <property type="match status" value="1"/>
</dbReference>
<comment type="pathway">
    <text evidence="9">Cofactor biosynthesis; biotin biosynthesis; biotin from 7,8-diaminononanoate: step 1/2.</text>
</comment>
<comment type="catalytic activity">
    <reaction evidence="9">
        <text>(7R,8S)-7,8-diammoniononanoate + CO2 + ATP = (4R,5S)-dethiobiotin + ADP + phosphate + 3 H(+)</text>
        <dbReference type="Rhea" id="RHEA:15805"/>
        <dbReference type="ChEBI" id="CHEBI:15378"/>
        <dbReference type="ChEBI" id="CHEBI:16526"/>
        <dbReference type="ChEBI" id="CHEBI:30616"/>
        <dbReference type="ChEBI" id="CHEBI:43474"/>
        <dbReference type="ChEBI" id="CHEBI:149469"/>
        <dbReference type="ChEBI" id="CHEBI:149473"/>
        <dbReference type="ChEBI" id="CHEBI:456216"/>
        <dbReference type="EC" id="6.3.3.3"/>
    </reaction>
</comment>
<dbReference type="PANTHER" id="PTHR43210">
    <property type="entry name" value="DETHIOBIOTIN SYNTHETASE"/>
    <property type="match status" value="1"/>
</dbReference>
<accession>A0ABN6VXJ5</accession>
<feature type="binding site" evidence="9">
    <location>
        <position position="117"/>
    </location>
    <ligand>
        <name>Mg(2+)</name>
        <dbReference type="ChEBI" id="CHEBI:18420"/>
    </ligand>
</feature>
<dbReference type="PANTHER" id="PTHR43210:SF2">
    <property type="entry name" value="ATP-DEPENDENT DETHIOBIOTIN SYNTHETASE BIOD 2"/>
    <property type="match status" value="1"/>
</dbReference>
<feature type="binding site" evidence="9">
    <location>
        <position position="57"/>
    </location>
    <ligand>
        <name>Mg(2+)</name>
        <dbReference type="ChEBI" id="CHEBI:18420"/>
    </ligand>
</feature>
<feature type="binding site" evidence="9">
    <location>
        <position position="57"/>
    </location>
    <ligand>
        <name>ATP</name>
        <dbReference type="ChEBI" id="CHEBI:30616"/>
    </ligand>
</feature>
<name>A0ABN6VXJ5_9BACT</name>
<sequence length="243" mass="25852">MVNKRGIFITGTDTGVGKTIVTATIARLLKNRGINVGVMKPVTSGCIEKDGRLVSEDAELLAWAAGTPPDDACAPYCLRTPIAPSVAAAREGTRIDFARIREAYGCLAERHDYLLVEGAGGLMVPLSGGLLIADLIAALNLPLLVVARPNLGTINHAVLTCYSAKQLGIKVSGVIVNSYPDQPDMTEEYAPHLIDSLSGAPLLGIFPRIVASDPREMVADLAERLDREATTRILLREIGVNDL</sequence>
<comment type="cofactor">
    <cofactor evidence="9">
        <name>Mg(2+)</name>
        <dbReference type="ChEBI" id="CHEBI:18420"/>
    </cofactor>
</comment>
<keyword evidence="2 9" id="KW-0436">Ligase</keyword>
<evidence type="ECO:0000313" key="10">
    <source>
        <dbReference type="EMBL" id="BDV43167.1"/>
    </source>
</evidence>
<reference evidence="10 11" key="1">
    <citation type="submission" date="2022-12" db="EMBL/GenBank/DDBJ databases">
        <title>Polyphasic characterization of Geotalea uranireducens NIT-SL11 newly isolated from a complex of sewage sludge and microbially reduced graphene oxide.</title>
        <authorList>
            <person name="Xie L."/>
            <person name="Yoshida N."/>
            <person name="Meng L."/>
        </authorList>
    </citation>
    <scope>NUCLEOTIDE SEQUENCE [LARGE SCALE GENOMIC DNA]</scope>
    <source>
        <strain evidence="10 11">NIT-SL11</strain>
    </source>
</reference>
<evidence type="ECO:0000313" key="11">
    <source>
        <dbReference type="Proteomes" id="UP001317705"/>
    </source>
</evidence>
<dbReference type="InterPro" id="IPR004472">
    <property type="entry name" value="DTB_synth_BioD"/>
</dbReference>
<keyword evidence="11" id="KW-1185">Reference proteome</keyword>